<accession>A0ABV4WR94</accession>
<comment type="caution">
    <text evidence="1">The sequence shown here is derived from an EMBL/GenBank/DDBJ whole genome shotgun (WGS) entry which is preliminary data.</text>
</comment>
<dbReference type="Proteomes" id="UP001576780">
    <property type="component" value="Unassembled WGS sequence"/>
</dbReference>
<organism evidence="1 2">
    <name type="scientific">Floridaenema evergladense BLCC-F167</name>
    <dbReference type="NCBI Taxonomy" id="3153639"/>
    <lineage>
        <taxon>Bacteria</taxon>
        <taxon>Bacillati</taxon>
        <taxon>Cyanobacteriota</taxon>
        <taxon>Cyanophyceae</taxon>
        <taxon>Oscillatoriophycideae</taxon>
        <taxon>Aerosakkonematales</taxon>
        <taxon>Aerosakkonemataceae</taxon>
        <taxon>Floridanema</taxon>
        <taxon>Floridanema evergladense</taxon>
    </lineage>
</organism>
<proteinExistence type="predicted"/>
<dbReference type="EMBL" id="JBHFNT010000217">
    <property type="protein sequence ID" value="MFB2837615.1"/>
    <property type="molecule type" value="Genomic_DNA"/>
</dbReference>
<gene>
    <name evidence="1" type="ORF">ACE1CA_24055</name>
</gene>
<keyword evidence="2" id="KW-1185">Reference proteome</keyword>
<evidence type="ECO:0000313" key="2">
    <source>
        <dbReference type="Proteomes" id="UP001576780"/>
    </source>
</evidence>
<reference evidence="1 2" key="1">
    <citation type="submission" date="2024-09" db="EMBL/GenBank/DDBJ databases">
        <title>Floridaenema gen nov. (Aerosakkonemataceae, Aerosakkonematales ord. nov., Cyanobacteria) from benthic tropical and subtropical fresh waters, with the description of four new species.</title>
        <authorList>
            <person name="Moretto J.A."/>
            <person name="Berthold D.E."/>
            <person name="Lefler F.W."/>
            <person name="Huang I.-S."/>
            <person name="Laughinghouse H. IV."/>
        </authorList>
    </citation>
    <scope>NUCLEOTIDE SEQUENCE [LARGE SCALE GENOMIC DNA]</scope>
    <source>
        <strain evidence="1 2">BLCC-F167</strain>
    </source>
</reference>
<dbReference type="RefSeq" id="WP_413279957.1">
    <property type="nucleotide sequence ID" value="NZ_JBHFNT010000217.1"/>
</dbReference>
<evidence type="ECO:0000313" key="1">
    <source>
        <dbReference type="EMBL" id="MFB2837615.1"/>
    </source>
</evidence>
<name>A0ABV4WR94_9CYAN</name>
<protein>
    <submittedName>
        <fullName evidence="1">Uncharacterized protein</fullName>
    </submittedName>
</protein>
<sequence length="111" mass="12410">MTSLIEGLKAEVARLNLGTEYPNGWGMIRFEALAKAIEDWGQLEKELFPEILSLAKEHGIEDKLLCWFGTSEFSVCVLARDDALATLANLEKLPDSSNSEEAIKVIQITQW</sequence>